<dbReference type="Pfam" id="PF05569">
    <property type="entry name" value="Peptidase_M56"/>
    <property type="match status" value="1"/>
</dbReference>
<feature type="transmembrane region" description="Helical" evidence="1">
    <location>
        <begin position="300"/>
        <end position="319"/>
    </location>
</feature>
<dbReference type="AlphaFoldDB" id="F0T2S2"/>
<proteinExistence type="predicted"/>
<dbReference type="KEGG" id="sgy:Sgly_2182"/>
<evidence type="ECO:0000313" key="4">
    <source>
        <dbReference type="Proteomes" id="UP000007488"/>
    </source>
</evidence>
<name>F0T2S2_SYNGF</name>
<dbReference type="PANTHER" id="PTHR34978">
    <property type="entry name" value="POSSIBLE SENSOR-TRANSDUCER PROTEIN BLAR"/>
    <property type="match status" value="1"/>
</dbReference>
<dbReference type="InterPro" id="IPR052173">
    <property type="entry name" value="Beta-lactam_resp_regulator"/>
</dbReference>
<dbReference type="eggNOG" id="COG4219">
    <property type="taxonomic scope" value="Bacteria"/>
</dbReference>
<dbReference type="PANTHER" id="PTHR34978:SF3">
    <property type="entry name" value="SLR0241 PROTEIN"/>
    <property type="match status" value="1"/>
</dbReference>
<feature type="domain" description="Peptidase M56" evidence="2">
    <location>
        <begin position="86"/>
        <end position="280"/>
    </location>
</feature>
<sequence>MEFSFTSFFTMILFSNVIIIIIWLFLKKNKNVDPIEINFALFLIAIVIIRLFVPIELDIANTVDCTFLLPDMVSFMNFRLVPISNSYLYVYHILYTVMMTGTLIGFIRSLIIFQKFKSSICQLPAEMHSRIQPILQKVLKKYSKPGHFTIMLSSTITTPLIFGLKKPTIVLPDLDFSDDELFHVFSHEVRHYYNHDLLVKFVMESLCLLYWWNPLVLLLKKQVSRALELHTDIMTTKSMSELERINYMECLLKTANYRRKIRQGNLMSTLNSDGCTLKQRYHIVMDCRNSKPTNKNMKSIFLAGTLVLTLTIFSFSFVFKPYYFLPENEATVLVELTAENAYLIKNDENNFDLHLNGEYFSTINEIKESYSNLPVYENFSEVQKNEGNYENPIRISQ</sequence>
<evidence type="ECO:0000256" key="1">
    <source>
        <dbReference type="SAM" id="Phobius"/>
    </source>
</evidence>
<dbReference type="HOGENOM" id="CLU_054567_0_0_9"/>
<keyword evidence="1" id="KW-1133">Transmembrane helix</keyword>
<organism evidence="3 4">
    <name type="scientific">Syntrophobotulus glycolicus (strain DSM 8271 / FlGlyR)</name>
    <dbReference type="NCBI Taxonomy" id="645991"/>
    <lineage>
        <taxon>Bacteria</taxon>
        <taxon>Bacillati</taxon>
        <taxon>Bacillota</taxon>
        <taxon>Clostridia</taxon>
        <taxon>Eubacteriales</taxon>
        <taxon>Desulfitobacteriaceae</taxon>
        <taxon>Syntrophobotulus</taxon>
    </lineage>
</organism>
<reference evidence="3 4" key="1">
    <citation type="journal article" date="2011" name="Stand. Genomic Sci.">
        <title>Complete genome sequence of Syntrophobotulus glycolicus type strain (FlGlyR).</title>
        <authorList>
            <person name="Han C."/>
            <person name="Mwirichia R."/>
            <person name="Chertkov O."/>
            <person name="Held B."/>
            <person name="Lapidus A."/>
            <person name="Nolan M."/>
            <person name="Lucas S."/>
            <person name="Hammon N."/>
            <person name="Deshpande S."/>
            <person name="Cheng J.F."/>
            <person name="Tapia R."/>
            <person name="Goodwin L."/>
            <person name="Pitluck S."/>
            <person name="Huntemann M."/>
            <person name="Liolios K."/>
            <person name="Ivanova N."/>
            <person name="Pagani I."/>
            <person name="Mavromatis K."/>
            <person name="Ovchinikova G."/>
            <person name="Pati A."/>
            <person name="Chen A."/>
            <person name="Palaniappan K."/>
            <person name="Land M."/>
            <person name="Hauser L."/>
            <person name="Brambilla E.M."/>
            <person name="Rohde M."/>
            <person name="Spring S."/>
            <person name="Sikorski J."/>
            <person name="Goker M."/>
            <person name="Woyke T."/>
            <person name="Bristow J."/>
            <person name="Eisen J.A."/>
            <person name="Markowitz V."/>
            <person name="Hugenholtz P."/>
            <person name="Kyrpides N.C."/>
            <person name="Klenk H.P."/>
            <person name="Detter J.C."/>
        </authorList>
    </citation>
    <scope>NUCLEOTIDE SEQUENCE [LARGE SCALE GENOMIC DNA]</scope>
    <source>
        <strain evidence="4">DSM 8271 / FlGlyR</strain>
    </source>
</reference>
<dbReference type="EMBL" id="CP002547">
    <property type="protein sequence ID" value="ADY56471.1"/>
    <property type="molecule type" value="Genomic_DNA"/>
</dbReference>
<feature type="transmembrane region" description="Helical" evidence="1">
    <location>
        <begin position="86"/>
        <end position="107"/>
    </location>
</feature>
<dbReference type="STRING" id="645991.Sgly_2182"/>
<accession>F0T2S2</accession>
<dbReference type="CDD" id="cd07341">
    <property type="entry name" value="M56_BlaR1_MecR1_like"/>
    <property type="match status" value="1"/>
</dbReference>
<keyword evidence="1" id="KW-0812">Transmembrane</keyword>
<dbReference type="Proteomes" id="UP000007488">
    <property type="component" value="Chromosome"/>
</dbReference>
<reference evidence="4" key="2">
    <citation type="submission" date="2011-02" db="EMBL/GenBank/DDBJ databases">
        <title>The complete genome of Syntrophobotulus glycolicus DSM 8271.</title>
        <authorList>
            <person name="Lucas S."/>
            <person name="Copeland A."/>
            <person name="Lapidus A."/>
            <person name="Bruce D."/>
            <person name="Goodwin L."/>
            <person name="Pitluck S."/>
            <person name="Kyrpides N."/>
            <person name="Mavromatis K."/>
            <person name="Pagani I."/>
            <person name="Ivanova N."/>
            <person name="Mikhailova N."/>
            <person name="Chertkov O."/>
            <person name="Held B."/>
            <person name="Detter J.C."/>
            <person name="Tapia R."/>
            <person name="Han C."/>
            <person name="Land M."/>
            <person name="Hauser L."/>
            <person name="Markowitz V."/>
            <person name="Cheng J.-F."/>
            <person name="Hugenholtz P."/>
            <person name="Woyke T."/>
            <person name="Wu D."/>
            <person name="Spring S."/>
            <person name="Schroeder M."/>
            <person name="Brambilla E."/>
            <person name="Klenk H.-P."/>
            <person name="Eisen J.A."/>
        </authorList>
    </citation>
    <scope>NUCLEOTIDE SEQUENCE [LARGE SCALE GENOMIC DNA]</scope>
    <source>
        <strain evidence="4">DSM 8271 / FlGlyR</strain>
    </source>
</reference>
<protein>
    <submittedName>
        <fullName evidence="3">Peptidase M56 BlaR1</fullName>
    </submittedName>
</protein>
<evidence type="ECO:0000259" key="2">
    <source>
        <dbReference type="Pfam" id="PF05569"/>
    </source>
</evidence>
<keyword evidence="1" id="KW-0472">Membrane</keyword>
<evidence type="ECO:0000313" key="3">
    <source>
        <dbReference type="EMBL" id="ADY56471.1"/>
    </source>
</evidence>
<keyword evidence="4" id="KW-1185">Reference proteome</keyword>
<gene>
    <name evidence="3" type="ordered locus">Sgly_2182</name>
</gene>
<feature type="transmembrane region" description="Helical" evidence="1">
    <location>
        <begin position="6"/>
        <end position="26"/>
    </location>
</feature>
<feature type="transmembrane region" description="Helical" evidence="1">
    <location>
        <begin position="35"/>
        <end position="53"/>
    </location>
</feature>
<dbReference type="InterPro" id="IPR008756">
    <property type="entry name" value="Peptidase_M56"/>
</dbReference>